<feature type="compositionally biased region" description="Polar residues" evidence="1">
    <location>
        <begin position="1"/>
        <end position="12"/>
    </location>
</feature>
<comment type="caution">
    <text evidence="2">The sequence shown here is derived from an EMBL/GenBank/DDBJ whole genome shotgun (WGS) entry which is preliminary data.</text>
</comment>
<protein>
    <submittedName>
        <fullName evidence="2">Uncharacterized protein</fullName>
    </submittedName>
</protein>
<gene>
    <name evidence="2" type="ORF">PECAL_3P08830</name>
</gene>
<reference evidence="2" key="1">
    <citation type="submission" date="2021-11" db="EMBL/GenBank/DDBJ databases">
        <authorList>
            <consortium name="Genoscope - CEA"/>
            <person name="William W."/>
        </authorList>
    </citation>
    <scope>NUCLEOTIDE SEQUENCE</scope>
</reference>
<name>A0A8J2SMZ6_9STRA</name>
<dbReference type="EMBL" id="CAKKNE010000003">
    <property type="protein sequence ID" value="CAH0370966.1"/>
    <property type="molecule type" value="Genomic_DNA"/>
</dbReference>
<dbReference type="AlphaFoldDB" id="A0A8J2SMZ6"/>
<keyword evidence="3" id="KW-1185">Reference proteome</keyword>
<evidence type="ECO:0000313" key="3">
    <source>
        <dbReference type="Proteomes" id="UP000789595"/>
    </source>
</evidence>
<proteinExistence type="predicted"/>
<dbReference type="Proteomes" id="UP000789595">
    <property type="component" value="Unassembled WGS sequence"/>
</dbReference>
<evidence type="ECO:0000256" key="1">
    <source>
        <dbReference type="SAM" id="MobiDB-lite"/>
    </source>
</evidence>
<feature type="compositionally biased region" description="Pro residues" evidence="1">
    <location>
        <begin position="50"/>
        <end position="60"/>
    </location>
</feature>
<feature type="region of interest" description="Disordered" evidence="1">
    <location>
        <begin position="1"/>
        <end position="91"/>
    </location>
</feature>
<sequence length="328" mass="35147">MLPQRQSGTPTALQRAVRAREAAKPKKQRRKWNIQPVRLAAADRVAYPPGQRPAPRPRTPAAPSEKTSVPRARTPAVDAPKSSRTPRVTPPKTAITSHAALAAKRARHLAAGDATPRHQPAPALASVPAPKALIPEEQPVRGAAQARAVTPDEGSHQRRDLRAVVYDAEKKTLLWQAPEGVQPVPYGEALTMARPPRYVRAFYDVASGETCWTADERVPAAAPDAADASEDASEDAASDACIDARGTAASPVASPAASSEYSEAFETDDESFAVDDAEVGASCFFDDVCNHGVAEKRRHLALDGGMEEMRRRIERMEVSLREGGIVPA</sequence>
<accession>A0A8J2SMZ6</accession>
<organism evidence="2 3">
    <name type="scientific">Pelagomonas calceolata</name>
    <dbReference type="NCBI Taxonomy" id="35677"/>
    <lineage>
        <taxon>Eukaryota</taxon>
        <taxon>Sar</taxon>
        <taxon>Stramenopiles</taxon>
        <taxon>Ochrophyta</taxon>
        <taxon>Pelagophyceae</taxon>
        <taxon>Pelagomonadales</taxon>
        <taxon>Pelagomonadaceae</taxon>
        <taxon>Pelagomonas</taxon>
    </lineage>
</organism>
<evidence type="ECO:0000313" key="2">
    <source>
        <dbReference type="EMBL" id="CAH0370966.1"/>
    </source>
</evidence>